<feature type="domain" description="Acyl-CoA thioesterase-like N-terminal HotDog" evidence="1">
    <location>
        <begin position="46"/>
        <end position="126"/>
    </location>
</feature>
<accession>A0ABZ1N255</accession>
<dbReference type="SUPFAM" id="SSF54637">
    <property type="entry name" value="Thioesterase/thiol ester dehydrase-isomerase"/>
    <property type="match status" value="1"/>
</dbReference>
<evidence type="ECO:0000259" key="1">
    <source>
        <dbReference type="Pfam" id="PF13622"/>
    </source>
</evidence>
<proteinExistence type="predicted"/>
<dbReference type="Pfam" id="PF13622">
    <property type="entry name" value="4HBT_3"/>
    <property type="match status" value="1"/>
</dbReference>
<evidence type="ECO:0000313" key="3">
    <source>
        <dbReference type="Proteomes" id="UP001621418"/>
    </source>
</evidence>
<dbReference type="InterPro" id="IPR049449">
    <property type="entry name" value="TesB_ACOT8-like_N"/>
</dbReference>
<dbReference type="Gene3D" id="2.40.160.210">
    <property type="entry name" value="Acyl-CoA thioesterase, double hotdog domain"/>
    <property type="match status" value="1"/>
</dbReference>
<sequence>MPRIRRDCPSPRSPPVSQAFFRAQSDPTDRTEILHPEPEASSGWIGGQLRGMAVGAVLARAVEREPIVRERTDLRPARWTLDLFRPVLMRPCTTRVEVVRDGRRLSLFDAILIQDDRPVARASALYLRPGPAPDGICWSPDTIADPPPTEQEPSPDQDRVYFSEEQGWTPDARTHHNPARTGIWHRPIAVVVGEQPTPFQFVAGLADVTNVVTNLGSNGLEYINADATLTLTRLPEGEEAGLVGLDRITQDGIAVGTAAMYDRKGVFGTATVTSIANARGPADLGAIGTSSSSLAVG</sequence>
<dbReference type="EMBL" id="CP109527">
    <property type="protein sequence ID" value="WTY33994.1"/>
    <property type="molecule type" value="Genomic_DNA"/>
</dbReference>
<reference evidence="2 3" key="1">
    <citation type="submission" date="2022-10" db="EMBL/GenBank/DDBJ databases">
        <title>The complete genomes of actinobacterial strains from the NBC collection.</title>
        <authorList>
            <person name="Joergensen T.S."/>
            <person name="Alvarez Arevalo M."/>
            <person name="Sterndorff E.B."/>
            <person name="Faurdal D."/>
            <person name="Vuksanovic O."/>
            <person name="Mourched A.-S."/>
            <person name="Charusanti P."/>
            <person name="Shaw S."/>
            <person name="Blin K."/>
            <person name="Weber T."/>
        </authorList>
    </citation>
    <scope>NUCLEOTIDE SEQUENCE [LARGE SCALE GENOMIC DNA]</scope>
    <source>
        <strain evidence="2 3">NBC_01413</strain>
    </source>
</reference>
<dbReference type="RefSeq" id="WP_405146281.1">
    <property type="nucleotide sequence ID" value="NZ_CP109527.1"/>
</dbReference>
<dbReference type="InterPro" id="IPR029069">
    <property type="entry name" value="HotDog_dom_sf"/>
</dbReference>
<dbReference type="Proteomes" id="UP001621418">
    <property type="component" value="Chromosome"/>
</dbReference>
<keyword evidence="3" id="KW-1185">Reference proteome</keyword>
<gene>
    <name evidence="2" type="ORF">OG308_21970</name>
</gene>
<evidence type="ECO:0000313" key="2">
    <source>
        <dbReference type="EMBL" id="WTY33994.1"/>
    </source>
</evidence>
<name>A0ABZ1N255_9NOCA</name>
<protein>
    <submittedName>
        <fullName evidence="2">Thioesterase family protein</fullName>
    </submittedName>
</protein>
<dbReference type="InterPro" id="IPR042171">
    <property type="entry name" value="Acyl-CoA_hotdog"/>
</dbReference>
<organism evidence="2 3">
    <name type="scientific">Nocardia salmonicida</name>
    <dbReference type="NCBI Taxonomy" id="53431"/>
    <lineage>
        <taxon>Bacteria</taxon>
        <taxon>Bacillati</taxon>
        <taxon>Actinomycetota</taxon>
        <taxon>Actinomycetes</taxon>
        <taxon>Mycobacteriales</taxon>
        <taxon>Nocardiaceae</taxon>
        <taxon>Nocardia</taxon>
    </lineage>
</organism>